<feature type="compositionally biased region" description="Basic and acidic residues" evidence="1">
    <location>
        <begin position="32"/>
        <end position="41"/>
    </location>
</feature>
<dbReference type="InParanoid" id="A0A2V0NYP7"/>
<keyword evidence="3" id="KW-1185">Reference proteome</keyword>
<feature type="region of interest" description="Disordered" evidence="1">
    <location>
        <begin position="164"/>
        <end position="191"/>
    </location>
</feature>
<feature type="region of interest" description="Disordered" evidence="1">
    <location>
        <begin position="1"/>
        <end position="49"/>
    </location>
</feature>
<organism evidence="2 3">
    <name type="scientific">Raphidocelis subcapitata</name>
    <dbReference type="NCBI Taxonomy" id="307507"/>
    <lineage>
        <taxon>Eukaryota</taxon>
        <taxon>Viridiplantae</taxon>
        <taxon>Chlorophyta</taxon>
        <taxon>core chlorophytes</taxon>
        <taxon>Chlorophyceae</taxon>
        <taxon>CS clade</taxon>
        <taxon>Sphaeropleales</taxon>
        <taxon>Selenastraceae</taxon>
        <taxon>Raphidocelis</taxon>
    </lineage>
</organism>
<sequence length="255" mass="26066">MLRAVQRPLPGGEGGVGRRELGTRQLALRQRARVDHAEPKDAAPSASGCDAQAVGRRSLALAAAAAAVSALRPLSARADAASPPPTDIVEGTQRWADLGIQAIGAQLQQAAGGGDEEADAALQERRRRFGVVTVPGLSSFSFIHGMLVGTAAIAFVWTLGNGGSSGSSSDGGGGSGGGGEPAKSGQAPPALDPQLADALRAALADAGETFHDPAVHEAVEDVRRDIANISKYRDNPNVMAAFSKLLEIEGILERL</sequence>
<name>A0A2V0NYP7_9CHLO</name>
<dbReference type="EMBL" id="BDRX01000034">
    <property type="protein sequence ID" value="GBF92761.1"/>
    <property type="molecule type" value="Genomic_DNA"/>
</dbReference>
<dbReference type="OrthoDB" id="533763at2759"/>
<feature type="compositionally biased region" description="Gly residues" evidence="1">
    <location>
        <begin position="164"/>
        <end position="180"/>
    </location>
</feature>
<reference evidence="2 3" key="1">
    <citation type="journal article" date="2018" name="Sci. Rep.">
        <title>Raphidocelis subcapitata (=Pseudokirchneriella subcapitata) provides an insight into genome evolution and environmental adaptations in the Sphaeropleales.</title>
        <authorList>
            <person name="Suzuki S."/>
            <person name="Yamaguchi H."/>
            <person name="Nakajima N."/>
            <person name="Kawachi M."/>
        </authorList>
    </citation>
    <scope>NUCLEOTIDE SEQUENCE [LARGE SCALE GENOMIC DNA]</scope>
    <source>
        <strain evidence="2 3">NIES-35</strain>
    </source>
</reference>
<evidence type="ECO:0000313" key="3">
    <source>
        <dbReference type="Proteomes" id="UP000247498"/>
    </source>
</evidence>
<protein>
    <recommendedName>
        <fullName evidence="4">STI1/HOP DP domain-containing protein</fullName>
    </recommendedName>
</protein>
<dbReference type="Proteomes" id="UP000247498">
    <property type="component" value="Unassembled WGS sequence"/>
</dbReference>
<evidence type="ECO:0008006" key="4">
    <source>
        <dbReference type="Google" id="ProtNLM"/>
    </source>
</evidence>
<evidence type="ECO:0000256" key="1">
    <source>
        <dbReference type="SAM" id="MobiDB-lite"/>
    </source>
</evidence>
<proteinExistence type="predicted"/>
<evidence type="ECO:0000313" key="2">
    <source>
        <dbReference type="EMBL" id="GBF92761.1"/>
    </source>
</evidence>
<accession>A0A2V0NYP7</accession>
<dbReference type="Gene3D" id="1.10.260.100">
    <property type="match status" value="1"/>
</dbReference>
<gene>
    <name evidence="2" type="ORF">Rsub_05130</name>
</gene>
<dbReference type="AlphaFoldDB" id="A0A2V0NYP7"/>
<comment type="caution">
    <text evidence="2">The sequence shown here is derived from an EMBL/GenBank/DDBJ whole genome shotgun (WGS) entry which is preliminary data.</text>
</comment>